<keyword evidence="11" id="KW-0407">Ion channel</keyword>
<keyword evidence="7 15" id="KW-1133">Transmembrane helix</keyword>
<evidence type="ECO:0000256" key="7">
    <source>
        <dbReference type="ARBA" id="ARBA00022989"/>
    </source>
</evidence>
<dbReference type="InterPro" id="IPR027359">
    <property type="entry name" value="Volt_channel_dom_sf"/>
</dbReference>
<dbReference type="InterPro" id="IPR005821">
    <property type="entry name" value="Ion_trans_dom"/>
</dbReference>
<keyword evidence="5 15" id="KW-0812">Transmembrane</keyword>
<evidence type="ECO:0000256" key="15">
    <source>
        <dbReference type="SAM" id="Phobius"/>
    </source>
</evidence>
<comment type="caution">
    <text evidence="17">The sequence shown here is derived from an EMBL/GenBank/DDBJ whole genome shotgun (WGS) entry which is preliminary data.</text>
</comment>
<evidence type="ECO:0000256" key="3">
    <source>
        <dbReference type="ARBA" id="ARBA00022448"/>
    </source>
</evidence>
<evidence type="ECO:0000256" key="6">
    <source>
        <dbReference type="ARBA" id="ARBA00022882"/>
    </source>
</evidence>
<evidence type="ECO:0000256" key="4">
    <source>
        <dbReference type="ARBA" id="ARBA00022475"/>
    </source>
</evidence>
<evidence type="ECO:0000313" key="17">
    <source>
        <dbReference type="EMBL" id="KAK4466490.1"/>
    </source>
</evidence>
<keyword evidence="4" id="KW-1003">Cell membrane</keyword>
<evidence type="ECO:0000259" key="16">
    <source>
        <dbReference type="Pfam" id="PF00520"/>
    </source>
</evidence>
<keyword evidence="6" id="KW-0851">Voltage-gated channel</keyword>
<name>A0AAV9I3C8_9PEZI</name>
<feature type="coiled-coil region" evidence="13">
    <location>
        <begin position="201"/>
        <end position="228"/>
    </location>
</feature>
<dbReference type="GO" id="GO:0034702">
    <property type="term" value="C:monoatomic ion channel complex"/>
    <property type="evidence" value="ECO:0007669"/>
    <property type="project" value="UniProtKB-KW"/>
</dbReference>
<sequence>MAYMTNSTEEEETLGNLSVSSAQQPLLSTQDNNDDEYDVLYPPRHCGGGGSGGGNTTSVNGFSATYARCRRRARDLLSSRFKHYFIVALVSLDVTAILAEIFIALVACDLGQKDAAWTEKTKEVLHPVALALTCLFVAELSLSVWAFGLEFFDEWFHCLDALVIVVSFVVDLFVRGVVEDIVSIVIVLRLWRLVKIVQEVSVGAAERMEELEARVVQLEKENHELRNS</sequence>
<evidence type="ECO:0000256" key="2">
    <source>
        <dbReference type="ARBA" id="ARBA00015897"/>
    </source>
</evidence>
<feature type="transmembrane region" description="Helical" evidence="15">
    <location>
        <begin position="84"/>
        <end position="107"/>
    </location>
</feature>
<keyword evidence="9" id="KW-0406">Ion transport</keyword>
<dbReference type="PANTHER" id="PTHR46480:SF1">
    <property type="entry name" value="VOLTAGE-GATED HYDROGEN CHANNEL 1"/>
    <property type="match status" value="1"/>
</dbReference>
<organism evidence="17 18">
    <name type="scientific">Cladorrhinum samala</name>
    <dbReference type="NCBI Taxonomy" id="585594"/>
    <lineage>
        <taxon>Eukaryota</taxon>
        <taxon>Fungi</taxon>
        <taxon>Dikarya</taxon>
        <taxon>Ascomycota</taxon>
        <taxon>Pezizomycotina</taxon>
        <taxon>Sordariomycetes</taxon>
        <taxon>Sordariomycetidae</taxon>
        <taxon>Sordariales</taxon>
        <taxon>Podosporaceae</taxon>
        <taxon>Cladorrhinum</taxon>
    </lineage>
</organism>
<keyword evidence="3" id="KW-0813">Transport</keyword>
<accession>A0AAV9I3C8</accession>
<evidence type="ECO:0000313" key="18">
    <source>
        <dbReference type="Proteomes" id="UP001321749"/>
    </source>
</evidence>
<protein>
    <recommendedName>
        <fullName evidence="2">Voltage-gated hydrogen channel 1</fullName>
    </recommendedName>
    <alternativeName>
        <fullName evidence="12">Hydrogen voltage-gated channel 1</fullName>
    </alternativeName>
</protein>
<evidence type="ECO:0000256" key="9">
    <source>
        <dbReference type="ARBA" id="ARBA00023065"/>
    </source>
</evidence>
<dbReference type="GO" id="GO:0005886">
    <property type="term" value="C:plasma membrane"/>
    <property type="evidence" value="ECO:0007669"/>
    <property type="project" value="UniProtKB-SubCell"/>
</dbReference>
<reference evidence="17" key="1">
    <citation type="journal article" date="2023" name="Mol. Phylogenet. Evol.">
        <title>Genome-scale phylogeny and comparative genomics of the fungal order Sordariales.</title>
        <authorList>
            <person name="Hensen N."/>
            <person name="Bonometti L."/>
            <person name="Westerberg I."/>
            <person name="Brannstrom I.O."/>
            <person name="Guillou S."/>
            <person name="Cros-Aarteil S."/>
            <person name="Calhoun S."/>
            <person name="Haridas S."/>
            <person name="Kuo A."/>
            <person name="Mondo S."/>
            <person name="Pangilinan J."/>
            <person name="Riley R."/>
            <person name="LaButti K."/>
            <person name="Andreopoulos B."/>
            <person name="Lipzen A."/>
            <person name="Chen C."/>
            <person name="Yan M."/>
            <person name="Daum C."/>
            <person name="Ng V."/>
            <person name="Clum A."/>
            <person name="Steindorff A."/>
            <person name="Ohm R.A."/>
            <person name="Martin F."/>
            <person name="Silar P."/>
            <person name="Natvig D.O."/>
            <person name="Lalanne C."/>
            <person name="Gautier V."/>
            <person name="Ament-Velasquez S.L."/>
            <person name="Kruys A."/>
            <person name="Hutchinson M.I."/>
            <person name="Powell A.J."/>
            <person name="Barry K."/>
            <person name="Miller A.N."/>
            <person name="Grigoriev I.V."/>
            <person name="Debuchy R."/>
            <person name="Gladieux P."/>
            <person name="Hiltunen Thoren M."/>
            <person name="Johannesson H."/>
        </authorList>
    </citation>
    <scope>NUCLEOTIDE SEQUENCE</scope>
    <source>
        <strain evidence="17">PSN324</strain>
    </source>
</reference>
<feature type="transmembrane region" description="Helical" evidence="15">
    <location>
        <begin position="128"/>
        <end position="149"/>
    </location>
</feature>
<dbReference type="AlphaFoldDB" id="A0AAV9I3C8"/>
<gene>
    <name evidence="17" type="ORF">QBC42DRAFT_343020</name>
</gene>
<evidence type="ECO:0000256" key="12">
    <source>
        <dbReference type="ARBA" id="ARBA00031989"/>
    </source>
</evidence>
<dbReference type="PANTHER" id="PTHR46480">
    <property type="entry name" value="F20B24.22"/>
    <property type="match status" value="1"/>
</dbReference>
<feature type="domain" description="Ion transport" evidence="16">
    <location>
        <begin position="84"/>
        <end position="198"/>
    </location>
</feature>
<comment type="subcellular location">
    <subcellularLocation>
        <location evidence="1">Cell membrane</location>
        <topology evidence="1">Multi-pass membrane protein</topology>
    </subcellularLocation>
</comment>
<evidence type="ECO:0000256" key="1">
    <source>
        <dbReference type="ARBA" id="ARBA00004651"/>
    </source>
</evidence>
<dbReference type="InterPro" id="IPR031846">
    <property type="entry name" value="Hvcn1"/>
</dbReference>
<keyword evidence="8 13" id="KW-0175">Coiled coil</keyword>
<feature type="region of interest" description="Disordered" evidence="14">
    <location>
        <begin position="1"/>
        <end position="21"/>
    </location>
</feature>
<evidence type="ECO:0000256" key="11">
    <source>
        <dbReference type="ARBA" id="ARBA00023303"/>
    </source>
</evidence>
<evidence type="ECO:0000256" key="5">
    <source>
        <dbReference type="ARBA" id="ARBA00022692"/>
    </source>
</evidence>
<evidence type="ECO:0000256" key="13">
    <source>
        <dbReference type="SAM" id="Coils"/>
    </source>
</evidence>
<reference evidence="17" key="2">
    <citation type="submission" date="2023-06" db="EMBL/GenBank/DDBJ databases">
        <authorList>
            <consortium name="Lawrence Berkeley National Laboratory"/>
            <person name="Mondo S.J."/>
            <person name="Hensen N."/>
            <person name="Bonometti L."/>
            <person name="Westerberg I."/>
            <person name="Brannstrom I.O."/>
            <person name="Guillou S."/>
            <person name="Cros-Aarteil S."/>
            <person name="Calhoun S."/>
            <person name="Haridas S."/>
            <person name="Kuo A."/>
            <person name="Pangilinan J."/>
            <person name="Riley R."/>
            <person name="Labutti K."/>
            <person name="Andreopoulos B."/>
            <person name="Lipzen A."/>
            <person name="Chen C."/>
            <person name="Yanf M."/>
            <person name="Daum C."/>
            <person name="Ng V."/>
            <person name="Clum A."/>
            <person name="Steindorff A."/>
            <person name="Ohm R."/>
            <person name="Martin F."/>
            <person name="Silar P."/>
            <person name="Natvig D."/>
            <person name="Lalanne C."/>
            <person name="Gautier V."/>
            <person name="Ament-Velasquez S.L."/>
            <person name="Kruys A."/>
            <person name="Hutchinson M.I."/>
            <person name="Powell A.J."/>
            <person name="Barry K."/>
            <person name="Miller A.N."/>
            <person name="Grigoriev I.V."/>
            <person name="Debuchy R."/>
            <person name="Gladieux P."/>
            <person name="Thoren M.H."/>
            <person name="Johannesson H."/>
        </authorList>
    </citation>
    <scope>NUCLEOTIDE SEQUENCE</scope>
    <source>
        <strain evidence="17">PSN324</strain>
    </source>
</reference>
<keyword evidence="10 15" id="KW-0472">Membrane</keyword>
<feature type="transmembrane region" description="Helical" evidence="15">
    <location>
        <begin position="161"/>
        <end position="188"/>
    </location>
</feature>
<dbReference type="EMBL" id="MU864931">
    <property type="protein sequence ID" value="KAK4466490.1"/>
    <property type="molecule type" value="Genomic_DNA"/>
</dbReference>
<dbReference type="Proteomes" id="UP001321749">
    <property type="component" value="Unassembled WGS sequence"/>
</dbReference>
<evidence type="ECO:0000256" key="14">
    <source>
        <dbReference type="SAM" id="MobiDB-lite"/>
    </source>
</evidence>
<keyword evidence="18" id="KW-1185">Reference proteome</keyword>
<evidence type="ECO:0000256" key="10">
    <source>
        <dbReference type="ARBA" id="ARBA00023136"/>
    </source>
</evidence>
<proteinExistence type="predicted"/>
<dbReference type="GO" id="GO:0030171">
    <property type="term" value="F:voltage-gated proton channel activity"/>
    <property type="evidence" value="ECO:0007669"/>
    <property type="project" value="InterPro"/>
</dbReference>
<dbReference type="Gene3D" id="1.20.120.350">
    <property type="entry name" value="Voltage-gated potassium channels. Chain C"/>
    <property type="match status" value="1"/>
</dbReference>
<dbReference type="Pfam" id="PF00520">
    <property type="entry name" value="Ion_trans"/>
    <property type="match status" value="1"/>
</dbReference>
<evidence type="ECO:0000256" key="8">
    <source>
        <dbReference type="ARBA" id="ARBA00023054"/>
    </source>
</evidence>